<dbReference type="Proteomes" id="UP000625711">
    <property type="component" value="Unassembled WGS sequence"/>
</dbReference>
<dbReference type="FunFam" id="3.30.980.10:FF:000004">
    <property type="entry name" value="Alanine--tRNA ligase, cytoplasmic"/>
    <property type="match status" value="1"/>
</dbReference>
<dbReference type="SUPFAM" id="SSF55186">
    <property type="entry name" value="ThrRS/AlaRS common domain"/>
    <property type="match status" value="1"/>
</dbReference>
<dbReference type="InterPro" id="IPR045864">
    <property type="entry name" value="aa-tRNA-synth_II/BPL/LPL"/>
</dbReference>
<evidence type="ECO:0000256" key="9">
    <source>
        <dbReference type="ARBA" id="ARBA00022840"/>
    </source>
</evidence>
<feature type="binding site" evidence="15">
    <location>
        <position position="746"/>
    </location>
    <ligand>
        <name>Zn(2+)</name>
        <dbReference type="ChEBI" id="CHEBI:29105"/>
    </ligand>
</feature>
<comment type="domain">
    <text evidence="15">Consists of three domains; the N-terminal catalytic domain, the editing domain and the C-terminal C-Ala domain. The editing domain removes incorrectly charged amino acids, while the C-Ala domain, along with tRNA(Ala), serves as a bridge to cooperatively bring together the editing and aminoacylation centers thus stimulating deacylation of misacylated tRNAs.</text>
</comment>
<evidence type="ECO:0000256" key="1">
    <source>
        <dbReference type="ARBA" id="ARBA00008429"/>
    </source>
</evidence>
<dbReference type="InterPro" id="IPR009000">
    <property type="entry name" value="Transl_B-barrel_sf"/>
</dbReference>
<dbReference type="FunFam" id="3.30.930.10:FF:000011">
    <property type="entry name" value="Alanine--tRNA ligase, cytoplasmic"/>
    <property type="match status" value="1"/>
</dbReference>
<evidence type="ECO:0000256" key="3">
    <source>
        <dbReference type="ARBA" id="ARBA00017959"/>
    </source>
</evidence>
<dbReference type="GO" id="GO:0006419">
    <property type="term" value="P:alanyl-tRNA aminoacylation"/>
    <property type="evidence" value="ECO:0007669"/>
    <property type="project" value="InterPro"/>
</dbReference>
<dbReference type="Gene3D" id="3.30.980.10">
    <property type="entry name" value="Threonyl-trna Synthetase, Chain A, domain 2"/>
    <property type="match status" value="1"/>
</dbReference>
<keyword evidence="8 15" id="KW-0862">Zinc</keyword>
<gene>
    <name evidence="17" type="ORF">GWI33_022752</name>
</gene>
<dbReference type="InterPro" id="IPR023033">
    <property type="entry name" value="Ala_tRNA_ligase_euk/bac"/>
</dbReference>
<dbReference type="SUPFAM" id="SSF55681">
    <property type="entry name" value="Class II aaRS and biotin synthetases"/>
    <property type="match status" value="1"/>
</dbReference>
<dbReference type="InterPro" id="IPR002318">
    <property type="entry name" value="Ala-tRNA-lgiase_IIc"/>
</dbReference>
<comment type="catalytic activity">
    <reaction evidence="14 15">
        <text>tRNA(Ala) + L-alanine + ATP = L-alanyl-tRNA(Ala) + AMP + diphosphate</text>
        <dbReference type="Rhea" id="RHEA:12540"/>
        <dbReference type="Rhea" id="RHEA-COMP:9657"/>
        <dbReference type="Rhea" id="RHEA-COMP:9923"/>
        <dbReference type="ChEBI" id="CHEBI:30616"/>
        <dbReference type="ChEBI" id="CHEBI:33019"/>
        <dbReference type="ChEBI" id="CHEBI:57972"/>
        <dbReference type="ChEBI" id="CHEBI:78442"/>
        <dbReference type="ChEBI" id="CHEBI:78497"/>
        <dbReference type="ChEBI" id="CHEBI:456215"/>
        <dbReference type="EC" id="6.1.1.7"/>
    </reaction>
</comment>
<evidence type="ECO:0000313" key="17">
    <source>
        <dbReference type="EMBL" id="KAF7283923.1"/>
    </source>
</evidence>
<keyword evidence="7 15" id="KW-0547">Nucleotide-binding</keyword>
<dbReference type="PANTHER" id="PTHR11777:SF9">
    <property type="entry name" value="ALANINE--TRNA LIGASE, CYTOPLASMIC"/>
    <property type="match status" value="1"/>
</dbReference>
<dbReference type="Pfam" id="PF01411">
    <property type="entry name" value="tRNA-synt_2c"/>
    <property type="match status" value="2"/>
</dbReference>
<proteinExistence type="inferred from homology"/>
<dbReference type="Gene3D" id="3.30.930.10">
    <property type="entry name" value="Bira Bifunctional Protein, Domain 2"/>
    <property type="match status" value="1"/>
</dbReference>
<name>A0A834IRZ8_RHYFE</name>
<comment type="caution">
    <text evidence="17">The sequence shown here is derived from an EMBL/GenBank/DDBJ whole genome shotgun (WGS) entry which is preliminary data.</text>
</comment>
<dbReference type="GO" id="GO:0005739">
    <property type="term" value="C:mitochondrion"/>
    <property type="evidence" value="ECO:0007669"/>
    <property type="project" value="TreeGrafter"/>
</dbReference>
<accession>A0A834IRZ8</accession>
<dbReference type="GO" id="GO:0002161">
    <property type="term" value="F:aminoacyl-tRNA deacylase activity"/>
    <property type="evidence" value="ECO:0007669"/>
    <property type="project" value="TreeGrafter"/>
</dbReference>
<feature type="binding site" evidence="15">
    <location>
        <position position="642"/>
    </location>
    <ligand>
        <name>Zn(2+)</name>
        <dbReference type="ChEBI" id="CHEBI:29105"/>
    </ligand>
</feature>
<keyword evidence="5 15" id="KW-0436">Ligase</keyword>
<feature type="binding site" evidence="15">
    <location>
        <position position="638"/>
    </location>
    <ligand>
        <name>Zn(2+)</name>
        <dbReference type="ChEBI" id="CHEBI:29105"/>
    </ligand>
</feature>
<keyword evidence="4 15" id="KW-0820">tRNA-binding</keyword>
<evidence type="ECO:0000256" key="10">
    <source>
        <dbReference type="ARBA" id="ARBA00022884"/>
    </source>
</evidence>
<evidence type="ECO:0000256" key="8">
    <source>
        <dbReference type="ARBA" id="ARBA00022833"/>
    </source>
</evidence>
<evidence type="ECO:0000256" key="4">
    <source>
        <dbReference type="ARBA" id="ARBA00022555"/>
    </source>
</evidence>
<comment type="function">
    <text evidence="15">Catalyzes the attachment of alanine to tRNA(Ala) in a two-step reaction: alanine is first activated by ATP to form Ala-AMP and then transferred to the acceptor end of tRNA(Ala). Also edits incorrectly charged tRNA(Ala) via its editing domain.</text>
</comment>
<reference evidence="17" key="1">
    <citation type="submission" date="2020-08" db="EMBL/GenBank/DDBJ databases">
        <title>Genome sequencing and assembly of the red palm weevil Rhynchophorus ferrugineus.</title>
        <authorList>
            <person name="Dias G.B."/>
            <person name="Bergman C.M."/>
            <person name="Manee M."/>
        </authorList>
    </citation>
    <scope>NUCLEOTIDE SEQUENCE</scope>
    <source>
        <strain evidence="17">AA-2017</strain>
        <tissue evidence="17">Whole larva</tissue>
    </source>
</reference>
<dbReference type="InterPro" id="IPR018164">
    <property type="entry name" value="Ala-tRNA-synth_IIc_N"/>
</dbReference>
<dbReference type="PRINTS" id="PR00980">
    <property type="entry name" value="TRNASYNTHALA"/>
</dbReference>
<keyword evidence="6 15" id="KW-0479">Metal-binding</keyword>
<dbReference type="InterPro" id="IPR012947">
    <property type="entry name" value="tRNA_SAD"/>
</dbReference>
<evidence type="ECO:0000259" key="16">
    <source>
        <dbReference type="PROSITE" id="PS50860"/>
    </source>
</evidence>
<keyword evidence="12 15" id="KW-0030">Aminoacyl-tRNA synthetase</keyword>
<keyword evidence="18" id="KW-1185">Reference proteome</keyword>
<keyword evidence="9 15" id="KW-0067">ATP-binding</keyword>
<dbReference type="GO" id="GO:0000049">
    <property type="term" value="F:tRNA binding"/>
    <property type="evidence" value="ECO:0007669"/>
    <property type="project" value="UniProtKB-KW"/>
</dbReference>
<feature type="binding site" evidence="15">
    <location>
        <position position="750"/>
    </location>
    <ligand>
        <name>Zn(2+)</name>
        <dbReference type="ChEBI" id="CHEBI:29105"/>
    </ligand>
</feature>
<evidence type="ECO:0000256" key="15">
    <source>
        <dbReference type="HAMAP-Rule" id="MF_03133"/>
    </source>
</evidence>
<dbReference type="SMART" id="SM00863">
    <property type="entry name" value="tRNA_SAD"/>
    <property type="match status" value="1"/>
</dbReference>
<evidence type="ECO:0000313" key="18">
    <source>
        <dbReference type="Proteomes" id="UP000625711"/>
    </source>
</evidence>
<evidence type="ECO:0000256" key="6">
    <source>
        <dbReference type="ARBA" id="ARBA00022723"/>
    </source>
</evidence>
<dbReference type="GO" id="GO:0008270">
    <property type="term" value="F:zinc ion binding"/>
    <property type="evidence" value="ECO:0007669"/>
    <property type="project" value="UniProtKB-UniRule"/>
</dbReference>
<comment type="subunit">
    <text evidence="15">Monomer.</text>
</comment>
<evidence type="ECO:0000256" key="2">
    <source>
        <dbReference type="ARBA" id="ARBA00013168"/>
    </source>
</evidence>
<dbReference type="PROSITE" id="PS50860">
    <property type="entry name" value="AA_TRNA_LIGASE_II_ALA"/>
    <property type="match status" value="1"/>
</dbReference>
<dbReference type="InterPro" id="IPR018165">
    <property type="entry name" value="Ala-tRNA-synth_IIc_core"/>
</dbReference>
<keyword evidence="10 15" id="KW-0694">RNA-binding</keyword>
<dbReference type="GO" id="GO:0005524">
    <property type="term" value="F:ATP binding"/>
    <property type="evidence" value="ECO:0007669"/>
    <property type="project" value="UniProtKB-UniRule"/>
</dbReference>
<evidence type="ECO:0000256" key="12">
    <source>
        <dbReference type="ARBA" id="ARBA00023146"/>
    </source>
</evidence>
<evidence type="ECO:0000256" key="11">
    <source>
        <dbReference type="ARBA" id="ARBA00022917"/>
    </source>
</evidence>
<dbReference type="Pfam" id="PF07973">
    <property type="entry name" value="tRNA_SAD"/>
    <property type="match status" value="1"/>
</dbReference>
<dbReference type="SUPFAM" id="SSF101353">
    <property type="entry name" value="Putative anticodon-binding domain of alanyl-tRNA synthetase (AlaRS)"/>
    <property type="match status" value="1"/>
</dbReference>
<evidence type="ECO:0000256" key="7">
    <source>
        <dbReference type="ARBA" id="ARBA00022741"/>
    </source>
</evidence>
<dbReference type="AlphaFoldDB" id="A0A834IRZ8"/>
<dbReference type="InterPro" id="IPR018163">
    <property type="entry name" value="Thr/Ala-tRNA-synth_IIc_edit"/>
</dbReference>
<protein>
    <recommendedName>
        <fullName evidence="3">Alanine--tRNA ligase</fullName>
        <ecNumber evidence="2">6.1.1.7</ecNumber>
    </recommendedName>
    <alternativeName>
        <fullName evidence="13">Alanyl-tRNA synthetase</fullName>
    </alternativeName>
</protein>
<comment type="cofactor">
    <cofactor evidence="15">
        <name>Zn(2+)</name>
        <dbReference type="ChEBI" id="CHEBI:29105"/>
    </cofactor>
    <text evidence="15">Binds 1 zinc ion per subunit.</text>
</comment>
<dbReference type="InterPro" id="IPR050058">
    <property type="entry name" value="Ala-tRNA_ligase"/>
</dbReference>
<dbReference type="Gene3D" id="2.40.30.130">
    <property type="match status" value="1"/>
</dbReference>
<dbReference type="GO" id="GO:0004813">
    <property type="term" value="F:alanine-tRNA ligase activity"/>
    <property type="evidence" value="ECO:0007669"/>
    <property type="project" value="UniProtKB-UniRule"/>
</dbReference>
<sequence>MAQNTYAKLLLINRCSRYSSFCRRISKYIHKDISSKNIRQQFLDYFIKEKNHAFVKSSPVVPFCDSTVPFVNAGMNQFKGIFLGTQVPHFMKVANSQKCIRIGGKHNDLNIVGKDGYHHTFFEMMGNWSFGSYFKKEACEMAWELLTKVYKIPPNRLYVTYFGGDNKLNIGPDFETKDIWKSIGLLDNRILPFGIKDNFWEMGASGPCGPCSEIHFDHICDTNRGNLVNKGLHDLTEIWNLVFIEYNRCADGSIEALPKKHIDTGLGLERLTCALQGKLSSYDTDLFDYLITAIHKNCNNIPKYSGKFGEEDWNNIDTSYRILSDHIRMIVASLADGIIPEENQKLRRVLRRCFSLSQNVFFKESGFVKELSNYVVEHMGEVYPEMEQNIKQIHSIIDFEEDVYKLLKEAAEKELKKISFSNKFRENTDFVDFTPSFILAMKELQNTQPNEITGDLAFRLYDTYGLDSDSIQQLSEILNMSYNPENLVIKMNKVRAKSREEHHIQFNKIFDSLNGDLNKTDDTEKYSYRRNESGYIFPELSAKVLKIIDNDQFISKAHGGSSCSVILDKTNFYCEAGGQQSDRGALIFPNGALRIESVLNINDYIVHRGYIEGEDVILGSECKVVVDRNSRLSCMQNHTSTHLLNAAVKKIKNAICQKSSKVTDRYLNLDVAIFGTKLTINDIKQIDDIIQKIIKKKIDVQVNITDSQGLYSYKNITLIPGEVYPDQNIRIIEIDDGDNFIAREPCCGTHILNTGDIEDFCIVSMKSLGRSTVSLHAVTGTRAKLARQNAQELYDDINVFKKTLSDNLDKPDVLDMAVYSLKQRLKFDINDQSILPLVAKSEILDELNSISKRIKDTGKDNLKNFIDLEMQEALKTGIALTKTNKKYMVHYLRSSTMLESAPLQRATKVCPDIPVLIIAYSDNMVKARCCVPKEFSNEKFNAEKWMKSTVASVFNSKVSAPKGQDGALVCNMKARKVHAQHWDTLLSESLQIATEFVNDNL</sequence>
<dbReference type="EC" id="6.1.1.7" evidence="2"/>
<evidence type="ECO:0000256" key="14">
    <source>
        <dbReference type="ARBA" id="ARBA00048300"/>
    </source>
</evidence>
<keyword evidence="11 15" id="KW-0648">Protein biosynthesis</keyword>
<dbReference type="HAMAP" id="MF_00036_B">
    <property type="entry name" value="Ala_tRNA_synth_B"/>
    <property type="match status" value="1"/>
</dbReference>
<dbReference type="SUPFAM" id="SSF50447">
    <property type="entry name" value="Translation proteins"/>
    <property type="match status" value="1"/>
</dbReference>
<dbReference type="PANTHER" id="PTHR11777">
    <property type="entry name" value="ALANYL-TRNA SYNTHETASE"/>
    <property type="match status" value="1"/>
</dbReference>
<evidence type="ECO:0000256" key="13">
    <source>
        <dbReference type="ARBA" id="ARBA00032577"/>
    </source>
</evidence>
<comment type="similarity">
    <text evidence="1">Belongs to the class-II aminoacyl-tRNA synthetase family. Alax-L subfamily.</text>
</comment>
<feature type="domain" description="Alanyl-transfer RNA synthetases family profile" evidence="16">
    <location>
        <begin position="33"/>
        <end position="789"/>
    </location>
</feature>
<dbReference type="InterPro" id="IPR018162">
    <property type="entry name" value="Ala-tRNA-ligase_IIc_anticod-bd"/>
</dbReference>
<dbReference type="OrthoDB" id="2423964at2759"/>
<dbReference type="CDD" id="cd00673">
    <property type="entry name" value="AlaRS_core"/>
    <property type="match status" value="1"/>
</dbReference>
<evidence type="ECO:0000256" key="5">
    <source>
        <dbReference type="ARBA" id="ARBA00022598"/>
    </source>
</evidence>
<organism evidence="17 18">
    <name type="scientific">Rhynchophorus ferrugineus</name>
    <name type="common">Red palm weevil</name>
    <name type="synonym">Curculio ferrugineus</name>
    <dbReference type="NCBI Taxonomy" id="354439"/>
    <lineage>
        <taxon>Eukaryota</taxon>
        <taxon>Metazoa</taxon>
        <taxon>Ecdysozoa</taxon>
        <taxon>Arthropoda</taxon>
        <taxon>Hexapoda</taxon>
        <taxon>Insecta</taxon>
        <taxon>Pterygota</taxon>
        <taxon>Neoptera</taxon>
        <taxon>Endopterygota</taxon>
        <taxon>Coleoptera</taxon>
        <taxon>Polyphaga</taxon>
        <taxon>Cucujiformia</taxon>
        <taxon>Curculionidae</taxon>
        <taxon>Dryophthorinae</taxon>
        <taxon>Rhynchophorus</taxon>
    </lineage>
</organism>
<dbReference type="EMBL" id="JAACXV010000085">
    <property type="protein sequence ID" value="KAF7283923.1"/>
    <property type="molecule type" value="Genomic_DNA"/>
</dbReference>